<feature type="transmembrane region" description="Helical" evidence="5">
    <location>
        <begin position="280"/>
        <end position="302"/>
    </location>
</feature>
<dbReference type="Gene3D" id="1.20.1250.20">
    <property type="entry name" value="MFS general substrate transporter like domains"/>
    <property type="match status" value="1"/>
</dbReference>
<dbReference type="PANTHER" id="PTHR23501">
    <property type="entry name" value="MAJOR FACILITATOR SUPERFAMILY"/>
    <property type="match status" value="1"/>
</dbReference>
<dbReference type="Pfam" id="PF07690">
    <property type="entry name" value="MFS_1"/>
    <property type="match status" value="1"/>
</dbReference>
<dbReference type="SUPFAM" id="SSF103473">
    <property type="entry name" value="MFS general substrate transporter"/>
    <property type="match status" value="1"/>
</dbReference>
<evidence type="ECO:0000259" key="6">
    <source>
        <dbReference type="PROSITE" id="PS50850"/>
    </source>
</evidence>
<evidence type="ECO:0000256" key="4">
    <source>
        <dbReference type="ARBA" id="ARBA00023136"/>
    </source>
</evidence>
<keyword evidence="3 5" id="KW-1133">Transmembrane helix</keyword>
<comment type="subcellular location">
    <subcellularLocation>
        <location evidence="1">Membrane</location>
        <topology evidence="1">Multi-pass membrane protein</topology>
    </subcellularLocation>
</comment>
<name>A0A9P7Z4H7_9HELO</name>
<organism evidence="7 8">
    <name type="scientific">Calycina marina</name>
    <dbReference type="NCBI Taxonomy" id="1763456"/>
    <lineage>
        <taxon>Eukaryota</taxon>
        <taxon>Fungi</taxon>
        <taxon>Dikarya</taxon>
        <taxon>Ascomycota</taxon>
        <taxon>Pezizomycotina</taxon>
        <taxon>Leotiomycetes</taxon>
        <taxon>Helotiales</taxon>
        <taxon>Pezizellaceae</taxon>
        <taxon>Calycina</taxon>
    </lineage>
</organism>
<dbReference type="PANTHER" id="PTHR23501:SF43">
    <property type="entry name" value="MULTIDRUG TRANSPORTER, PUTATIVE (AFU_ORTHOLOGUE AFUA_6G03040)-RELATED"/>
    <property type="match status" value="1"/>
</dbReference>
<feature type="domain" description="Major facilitator superfamily (MFS) profile" evidence="6">
    <location>
        <begin position="1"/>
        <end position="409"/>
    </location>
</feature>
<dbReference type="InterPro" id="IPR020846">
    <property type="entry name" value="MFS_dom"/>
</dbReference>
<accession>A0A9P7Z4H7</accession>
<comment type="caution">
    <text evidence="7">The sequence shown here is derived from an EMBL/GenBank/DDBJ whole genome shotgun (WGS) entry which is preliminary data.</text>
</comment>
<protein>
    <submittedName>
        <fullName evidence="7">Major facilitator superfamily transporter</fullName>
    </submittedName>
</protein>
<evidence type="ECO:0000313" key="8">
    <source>
        <dbReference type="Proteomes" id="UP000887226"/>
    </source>
</evidence>
<dbReference type="AlphaFoldDB" id="A0A9P7Z4H7"/>
<reference evidence="7" key="1">
    <citation type="journal article" date="2021" name="IMA Fungus">
        <title>Genomic characterization of three marine fungi, including Emericellopsis atlantica sp. nov. with signatures of a generalist lifestyle and marine biomass degradation.</title>
        <authorList>
            <person name="Hagestad O.C."/>
            <person name="Hou L."/>
            <person name="Andersen J.H."/>
            <person name="Hansen E.H."/>
            <person name="Altermark B."/>
            <person name="Li C."/>
            <person name="Kuhnert E."/>
            <person name="Cox R.J."/>
            <person name="Crous P.W."/>
            <person name="Spatafora J.W."/>
            <person name="Lail K."/>
            <person name="Amirebrahimi M."/>
            <person name="Lipzen A."/>
            <person name="Pangilinan J."/>
            <person name="Andreopoulos W."/>
            <person name="Hayes R.D."/>
            <person name="Ng V."/>
            <person name="Grigoriev I.V."/>
            <person name="Jackson S.A."/>
            <person name="Sutton T.D.S."/>
            <person name="Dobson A.D.W."/>
            <person name="Rama T."/>
        </authorList>
    </citation>
    <scope>NUCLEOTIDE SEQUENCE</scope>
    <source>
        <strain evidence="7">TRa3180A</strain>
    </source>
</reference>
<sequence>MDTSIIATALVTISQDFNGFDNLLFGSDIGPTYRLPSLQGIGGSGLYSMAMVMFPEVTPPSLSMMMSAIFGTVISMAGVLGPILGGIIARYTTWRWIFLMNVPCGVLIMILTSVAWFRHGADSTAKRITFAQMDYLGGTLLLSASVLLIFSLQEGGNREFSWSGPVLISTLVLAGVCFVLFVTWQAFLYKKESSILAIIPLRLARRRAIAASVLYTTITGFSFLVVLISLPQRFQIVNLDDTVMAGIHLPPMLISVGFGSAVGGMASVKRNNTFPIPAKMYVFEMIHGLRIGLTMSNVTLMVTVEAEFEDTAVAQGIISQARIFGGSIAIAVSSIIFNTKAQASLVNVLTPQQLSTLHKSPAVIAMFSLSEQIAARSVFAASFNETLRVCTYVSALGVVVTLFMYQKHPRDVMEKKNEMMEHQRRNMEEQMMER</sequence>
<dbReference type="Proteomes" id="UP000887226">
    <property type="component" value="Unassembled WGS sequence"/>
</dbReference>
<evidence type="ECO:0000256" key="5">
    <source>
        <dbReference type="SAM" id="Phobius"/>
    </source>
</evidence>
<keyword evidence="4 5" id="KW-0472">Membrane</keyword>
<dbReference type="GO" id="GO:0005886">
    <property type="term" value="C:plasma membrane"/>
    <property type="evidence" value="ECO:0007669"/>
    <property type="project" value="TreeGrafter"/>
</dbReference>
<dbReference type="OrthoDB" id="440553at2759"/>
<dbReference type="GO" id="GO:0022857">
    <property type="term" value="F:transmembrane transporter activity"/>
    <property type="evidence" value="ECO:0007669"/>
    <property type="project" value="InterPro"/>
</dbReference>
<evidence type="ECO:0000256" key="3">
    <source>
        <dbReference type="ARBA" id="ARBA00022989"/>
    </source>
</evidence>
<keyword evidence="2 5" id="KW-0812">Transmembrane</keyword>
<feature type="transmembrane region" description="Helical" evidence="5">
    <location>
        <begin position="162"/>
        <end position="187"/>
    </location>
</feature>
<evidence type="ECO:0000256" key="2">
    <source>
        <dbReference type="ARBA" id="ARBA00022692"/>
    </source>
</evidence>
<dbReference type="PROSITE" id="PS50850">
    <property type="entry name" value="MFS"/>
    <property type="match status" value="1"/>
</dbReference>
<evidence type="ECO:0000313" key="7">
    <source>
        <dbReference type="EMBL" id="KAG9245408.1"/>
    </source>
</evidence>
<feature type="transmembrane region" description="Helical" evidence="5">
    <location>
        <begin position="129"/>
        <end position="150"/>
    </location>
</feature>
<evidence type="ECO:0000256" key="1">
    <source>
        <dbReference type="ARBA" id="ARBA00004141"/>
    </source>
</evidence>
<dbReference type="PRINTS" id="PR01036">
    <property type="entry name" value="TCRTETB"/>
</dbReference>
<feature type="transmembrane region" description="Helical" evidence="5">
    <location>
        <begin position="94"/>
        <end position="117"/>
    </location>
</feature>
<keyword evidence="8" id="KW-1185">Reference proteome</keyword>
<gene>
    <name evidence="7" type="ORF">BJ878DRAFT_533912</name>
</gene>
<feature type="transmembrane region" description="Helical" evidence="5">
    <location>
        <begin position="208"/>
        <end position="229"/>
    </location>
</feature>
<dbReference type="InterPro" id="IPR011701">
    <property type="entry name" value="MFS"/>
</dbReference>
<dbReference type="EMBL" id="MU253848">
    <property type="protein sequence ID" value="KAG9245408.1"/>
    <property type="molecule type" value="Genomic_DNA"/>
</dbReference>
<dbReference type="InterPro" id="IPR036259">
    <property type="entry name" value="MFS_trans_sf"/>
</dbReference>
<feature type="transmembrane region" description="Helical" evidence="5">
    <location>
        <begin position="249"/>
        <end position="268"/>
    </location>
</feature>
<proteinExistence type="predicted"/>
<feature type="transmembrane region" description="Helical" evidence="5">
    <location>
        <begin position="66"/>
        <end position="88"/>
    </location>
</feature>